<sequence length="272" mass="29437">MAGRLLFLLSIVGLSCASSLPQTTVHPKDLPIQHGKFQGRITNGNAATEGQVPYIVGVSLNANGNWWWCGGSIIGNTWILTAAHCTVDANEAILYYGSTNFNQPSLRHTVGRENLIVHPEYRGGDHDISLIRTLHVDFYSLISEIELPSMDDRYNSFANSMAQASGWGAIYDGSNVVEDLRVVELKVISVSECQAYYGSSIATDNILCVETPEGKSTCHGDSGGPLVSEETGKLIGVTSFVSSFGCQAGGPAGFTRVTNYLEWIKEETGIYY</sequence>
<evidence type="ECO:0000256" key="8">
    <source>
        <dbReference type="RuleBase" id="RU363034"/>
    </source>
</evidence>
<dbReference type="GO" id="GO:0006508">
    <property type="term" value="P:proteolysis"/>
    <property type="evidence" value="ECO:0007669"/>
    <property type="project" value="UniProtKB-KW"/>
</dbReference>
<evidence type="ECO:0000256" key="7">
    <source>
        <dbReference type="ARBA" id="ARBA00023157"/>
    </source>
</evidence>
<keyword evidence="12" id="KW-1185">Reference proteome</keyword>
<evidence type="ECO:0000256" key="2">
    <source>
        <dbReference type="ARBA" id="ARBA00022670"/>
    </source>
</evidence>
<feature type="signal peptide" evidence="9">
    <location>
        <begin position="1"/>
        <end position="17"/>
    </location>
</feature>
<dbReference type="CDD" id="cd00190">
    <property type="entry name" value="Tryp_SPc"/>
    <property type="match status" value="1"/>
</dbReference>
<keyword evidence="6" id="KW-0865">Zymogen</keyword>
<dbReference type="eggNOG" id="KOG3627">
    <property type="taxonomic scope" value="Eukaryota"/>
</dbReference>
<organism evidence="11 12">
    <name type="scientific">Drosophila ananassae</name>
    <name type="common">Fruit fly</name>
    <dbReference type="NCBI Taxonomy" id="7217"/>
    <lineage>
        <taxon>Eukaryota</taxon>
        <taxon>Metazoa</taxon>
        <taxon>Ecdysozoa</taxon>
        <taxon>Arthropoda</taxon>
        <taxon>Hexapoda</taxon>
        <taxon>Insecta</taxon>
        <taxon>Pterygota</taxon>
        <taxon>Neoptera</taxon>
        <taxon>Endopterygota</taxon>
        <taxon>Diptera</taxon>
        <taxon>Brachycera</taxon>
        <taxon>Muscomorpha</taxon>
        <taxon>Ephydroidea</taxon>
        <taxon>Drosophilidae</taxon>
        <taxon>Drosophila</taxon>
        <taxon>Sophophora</taxon>
    </lineage>
</organism>
<evidence type="ECO:0000256" key="3">
    <source>
        <dbReference type="ARBA" id="ARBA00022729"/>
    </source>
</evidence>
<dbReference type="Proteomes" id="UP000007801">
    <property type="component" value="Unassembled WGS sequence"/>
</dbReference>
<reference evidence="11 12" key="1">
    <citation type="journal article" date="2007" name="Nature">
        <title>Evolution of genes and genomes on the Drosophila phylogeny.</title>
        <authorList>
            <consortium name="Drosophila 12 Genomes Consortium"/>
            <person name="Clark A.G."/>
            <person name="Eisen M.B."/>
            <person name="Smith D.R."/>
            <person name="Bergman C.M."/>
            <person name="Oliver B."/>
            <person name="Markow T.A."/>
            <person name="Kaufman T.C."/>
            <person name="Kellis M."/>
            <person name="Gelbart W."/>
            <person name="Iyer V.N."/>
            <person name="Pollard D.A."/>
            <person name="Sackton T.B."/>
            <person name="Larracuente A.M."/>
            <person name="Singh N.D."/>
            <person name="Abad J.P."/>
            <person name="Abt D.N."/>
            <person name="Adryan B."/>
            <person name="Aguade M."/>
            <person name="Akashi H."/>
            <person name="Anderson W.W."/>
            <person name="Aquadro C.F."/>
            <person name="Ardell D.H."/>
            <person name="Arguello R."/>
            <person name="Artieri C.G."/>
            <person name="Barbash D.A."/>
            <person name="Barker D."/>
            <person name="Barsanti P."/>
            <person name="Batterham P."/>
            <person name="Batzoglou S."/>
            <person name="Begun D."/>
            <person name="Bhutkar A."/>
            <person name="Blanco E."/>
            <person name="Bosak S.A."/>
            <person name="Bradley R.K."/>
            <person name="Brand A.D."/>
            <person name="Brent M.R."/>
            <person name="Brooks A.N."/>
            <person name="Brown R.H."/>
            <person name="Butlin R.K."/>
            <person name="Caggese C."/>
            <person name="Calvi B.R."/>
            <person name="Bernardo de Carvalho A."/>
            <person name="Caspi A."/>
            <person name="Castrezana S."/>
            <person name="Celniker S.E."/>
            <person name="Chang J.L."/>
            <person name="Chapple C."/>
            <person name="Chatterji S."/>
            <person name="Chinwalla A."/>
            <person name="Civetta A."/>
            <person name="Clifton S.W."/>
            <person name="Comeron J.M."/>
            <person name="Costello J.C."/>
            <person name="Coyne J.A."/>
            <person name="Daub J."/>
            <person name="David R.G."/>
            <person name="Delcher A.L."/>
            <person name="Delehaunty K."/>
            <person name="Do C.B."/>
            <person name="Ebling H."/>
            <person name="Edwards K."/>
            <person name="Eickbush T."/>
            <person name="Evans J.D."/>
            <person name="Filipski A."/>
            <person name="Findeiss S."/>
            <person name="Freyhult E."/>
            <person name="Fulton L."/>
            <person name="Fulton R."/>
            <person name="Garcia A.C."/>
            <person name="Gardiner A."/>
            <person name="Garfield D.A."/>
            <person name="Garvin B.E."/>
            <person name="Gibson G."/>
            <person name="Gilbert D."/>
            <person name="Gnerre S."/>
            <person name="Godfrey J."/>
            <person name="Good R."/>
            <person name="Gotea V."/>
            <person name="Gravely B."/>
            <person name="Greenberg A.J."/>
            <person name="Griffiths-Jones S."/>
            <person name="Gross S."/>
            <person name="Guigo R."/>
            <person name="Gustafson E.A."/>
            <person name="Haerty W."/>
            <person name="Hahn M.W."/>
            <person name="Halligan D.L."/>
            <person name="Halpern A.L."/>
            <person name="Halter G.M."/>
            <person name="Han M.V."/>
            <person name="Heger A."/>
            <person name="Hillier L."/>
            <person name="Hinrichs A.S."/>
            <person name="Holmes I."/>
            <person name="Hoskins R.A."/>
            <person name="Hubisz M.J."/>
            <person name="Hultmark D."/>
            <person name="Huntley M.A."/>
            <person name="Jaffe D.B."/>
            <person name="Jagadeeshan S."/>
            <person name="Jeck W.R."/>
            <person name="Johnson J."/>
            <person name="Jones C.D."/>
            <person name="Jordan W.C."/>
            <person name="Karpen G.H."/>
            <person name="Kataoka E."/>
            <person name="Keightley P.D."/>
            <person name="Kheradpour P."/>
            <person name="Kirkness E.F."/>
            <person name="Koerich L.B."/>
            <person name="Kristiansen K."/>
            <person name="Kudrna D."/>
            <person name="Kulathinal R.J."/>
            <person name="Kumar S."/>
            <person name="Kwok R."/>
            <person name="Lander E."/>
            <person name="Langley C.H."/>
            <person name="Lapoint R."/>
            <person name="Lazzaro B.P."/>
            <person name="Lee S.J."/>
            <person name="Levesque L."/>
            <person name="Li R."/>
            <person name="Lin C.F."/>
            <person name="Lin M.F."/>
            <person name="Lindblad-Toh K."/>
            <person name="Llopart A."/>
            <person name="Long M."/>
            <person name="Low L."/>
            <person name="Lozovsky E."/>
            <person name="Lu J."/>
            <person name="Luo M."/>
            <person name="Machado C.A."/>
            <person name="Makalowski W."/>
            <person name="Marzo M."/>
            <person name="Matsuda M."/>
            <person name="Matzkin L."/>
            <person name="McAllister B."/>
            <person name="McBride C.S."/>
            <person name="McKernan B."/>
            <person name="McKernan K."/>
            <person name="Mendez-Lago M."/>
            <person name="Minx P."/>
            <person name="Mollenhauer M.U."/>
            <person name="Montooth K."/>
            <person name="Mount S.M."/>
            <person name="Mu X."/>
            <person name="Myers E."/>
            <person name="Negre B."/>
            <person name="Newfeld S."/>
            <person name="Nielsen R."/>
            <person name="Noor M.A."/>
            <person name="O'Grady P."/>
            <person name="Pachter L."/>
            <person name="Papaceit M."/>
            <person name="Parisi M.J."/>
            <person name="Parisi M."/>
            <person name="Parts L."/>
            <person name="Pedersen J.S."/>
            <person name="Pesole G."/>
            <person name="Phillippy A.M."/>
            <person name="Ponting C.P."/>
            <person name="Pop M."/>
            <person name="Porcelli D."/>
            <person name="Powell J.R."/>
            <person name="Prohaska S."/>
            <person name="Pruitt K."/>
            <person name="Puig M."/>
            <person name="Quesneville H."/>
            <person name="Ram K.R."/>
            <person name="Rand D."/>
            <person name="Rasmussen M.D."/>
            <person name="Reed L.K."/>
            <person name="Reenan R."/>
            <person name="Reily A."/>
            <person name="Remington K.A."/>
            <person name="Rieger T.T."/>
            <person name="Ritchie M.G."/>
            <person name="Robin C."/>
            <person name="Rogers Y.H."/>
            <person name="Rohde C."/>
            <person name="Rozas J."/>
            <person name="Rubenfield M.J."/>
            <person name="Ruiz A."/>
            <person name="Russo S."/>
            <person name="Salzberg S.L."/>
            <person name="Sanchez-Gracia A."/>
            <person name="Saranga D.J."/>
            <person name="Sato H."/>
            <person name="Schaeffer S.W."/>
            <person name="Schatz M.C."/>
            <person name="Schlenke T."/>
            <person name="Schwartz R."/>
            <person name="Segarra C."/>
            <person name="Singh R.S."/>
            <person name="Sirot L."/>
            <person name="Sirota M."/>
            <person name="Sisneros N.B."/>
            <person name="Smith C.D."/>
            <person name="Smith T.F."/>
            <person name="Spieth J."/>
            <person name="Stage D.E."/>
            <person name="Stark A."/>
            <person name="Stephan W."/>
            <person name="Strausberg R.L."/>
            <person name="Strempel S."/>
            <person name="Sturgill D."/>
            <person name="Sutton G."/>
            <person name="Sutton G.G."/>
            <person name="Tao W."/>
            <person name="Teichmann S."/>
            <person name="Tobari Y.N."/>
            <person name="Tomimura Y."/>
            <person name="Tsolas J.M."/>
            <person name="Valente V.L."/>
            <person name="Venter E."/>
            <person name="Venter J.C."/>
            <person name="Vicario S."/>
            <person name="Vieira F.G."/>
            <person name="Vilella A.J."/>
            <person name="Villasante A."/>
            <person name="Walenz B."/>
            <person name="Wang J."/>
            <person name="Wasserman M."/>
            <person name="Watts T."/>
            <person name="Wilson D."/>
            <person name="Wilson R.K."/>
            <person name="Wing R.A."/>
            <person name="Wolfner M.F."/>
            <person name="Wong A."/>
            <person name="Wong G.K."/>
            <person name="Wu C.I."/>
            <person name="Wu G."/>
            <person name="Yamamoto D."/>
            <person name="Yang H.P."/>
            <person name="Yang S.P."/>
            <person name="Yorke J.A."/>
            <person name="Yoshida K."/>
            <person name="Zdobnov E."/>
            <person name="Zhang P."/>
            <person name="Zhang Y."/>
            <person name="Zimin A.V."/>
            <person name="Baldwin J."/>
            <person name="Abdouelleil A."/>
            <person name="Abdulkadir J."/>
            <person name="Abebe A."/>
            <person name="Abera B."/>
            <person name="Abreu J."/>
            <person name="Acer S.C."/>
            <person name="Aftuck L."/>
            <person name="Alexander A."/>
            <person name="An P."/>
            <person name="Anderson E."/>
            <person name="Anderson S."/>
            <person name="Arachi H."/>
            <person name="Azer M."/>
            <person name="Bachantsang P."/>
            <person name="Barry A."/>
            <person name="Bayul T."/>
            <person name="Berlin A."/>
            <person name="Bessette D."/>
            <person name="Bloom T."/>
            <person name="Blye J."/>
            <person name="Boguslavskiy L."/>
            <person name="Bonnet C."/>
            <person name="Boukhgalter B."/>
            <person name="Bourzgui I."/>
            <person name="Brown A."/>
            <person name="Cahill P."/>
            <person name="Channer S."/>
            <person name="Cheshatsang Y."/>
            <person name="Chuda L."/>
            <person name="Citroen M."/>
            <person name="Collymore A."/>
            <person name="Cooke P."/>
            <person name="Costello M."/>
            <person name="D'Aco K."/>
            <person name="Daza R."/>
            <person name="De Haan G."/>
            <person name="DeGray S."/>
            <person name="DeMaso C."/>
            <person name="Dhargay N."/>
            <person name="Dooley K."/>
            <person name="Dooley E."/>
            <person name="Doricent M."/>
            <person name="Dorje P."/>
            <person name="Dorjee K."/>
            <person name="Dupes A."/>
            <person name="Elong R."/>
            <person name="Falk J."/>
            <person name="Farina A."/>
            <person name="Faro S."/>
            <person name="Ferguson D."/>
            <person name="Fisher S."/>
            <person name="Foley C.D."/>
            <person name="Franke A."/>
            <person name="Friedrich D."/>
            <person name="Gadbois L."/>
            <person name="Gearin G."/>
            <person name="Gearin C.R."/>
            <person name="Giannoukos G."/>
            <person name="Goode T."/>
            <person name="Graham J."/>
            <person name="Grandbois E."/>
            <person name="Grewal S."/>
            <person name="Gyaltsen K."/>
            <person name="Hafez N."/>
            <person name="Hagos B."/>
            <person name="Hall J."/>
            <person name="Henson C."/>
            <person name="Hollinger A."/>
            <person name="Honan T."/>
            <person name="Huard M.D."/>
            <person name="Hughes L."/>
            <person name="Hurhula B."/>
            <person name="Husby M.E."/>
            <person name="Kamat A."/>
            <person name="Kanga B."/>
            <person name="Kashin S."/>
            <person name="Khazanovich D."/>
            <person name="Kisner P."/>
            <person name="Lance K."/>
            <person name="Lara M."/>
            <person name="Lee W."/>
            <person name="Lennon N."/>
            <person name="Letendre F."/>
            <person name="LeVine R."/>
            <person name="Lipovsky A."/>
            <person name="Liu X."/>
            <person name="Liu J."/>
            <person name="Liu S."/>
            <person name="Lokyitsang T."/>
            <person name="Lokyitsang Y."/>
            <person name="Lubonja R."/>
            <person name="Lui A."/>
            <person name="MacDonald P."/>
            <person name="Magnisalis V."/>
            <person name="Maru K."/>
            <person name="Matthews C."/>
            <person name="McCusker W."/>
            <person name="McDonough S."/>
            <person name="Mehta T."/>
            <person name="Meldrim J."/>
            <person name="Meneus L."/>
            <person name="Mihai O."/>
            <person name="Mihalev A."/>
            <person name="Mihova T."/>
            <person name="Mittelman R."/>
            <person name="Mlenga V."/>
            <person name="Montmayeur A."/>
            <person name="Mulrain L."/>
            <person name="Navidi A."/>
            <person name="Naylor J."/>
            <person name="Negash T."/>
            <person name="Nguyen T."/>
            <person name="Nguyen N."/>
            <person name="Nicol R."/>
            <person name="Norbu C."/>
            <person name="Norbu N."/>
            <person name="Novod N."/>
            <person name="O'Neill B."/>
            <person name="Osman S."/>
            <person name="Markiewicz E."/>
            <person name="Oyono O.L."/>
            <person name="Patti C."/>
            <person name="Phunkhang P."/>
            <person name="Pierre F."/>
            <person name="Priest M."/>
            <person name="Raghuraman S."/>
            <person name="Rege F."/>
            <person name="Reyes R."/>
            <person name="Rise C."/>
            <person name="Rogov P."/>
            <person name="Ross K."/>
            <person name="Ryan E."/>
            <person name="Settipalli S."/>
            <person name="Shea T."/>
            <person name="Sherpa N."/>
            <person name="Shi L."/>
            <person name="Shih D."/>
            <person name="Sparrow T."/>
            <person name="Spaulding J."/>
            <person name="Stalker J."/>
            <person name="Stange-Thomann N."/>
            <person name="Stavropoulos S."/>
            <person name="Stone C."/>
            <person name="Strader C."/>
            <person name="Tesfaye S."/>
            <person name="Thomson T."/>
            <person name="Thoulutsang Y."/>
            <person name="Thoulutsang D."/>
            <person name="Topham K."/>
            <person name="Topping I."/>
            <person name="Tsamla T."/>
            <person name="Vassiliev H."/>
            <person name="Vo A."/>
            <person name="Wangchuk T."/>
            <person name="Wangdi T."/>
            <person name="Weiand M."/>
            <person name="Wilkinson J."/>
            <person name="Wilson A."/>
            <person name="Yadav S."/>
            <person name="Young G."/>
            <person name="Yu Q."/>
            <person name="Zembek L."/>
            <person name="Zhong D."/>
            <person name="Zimmer A."/>
            <person name="Zwirko Z."/>
            <person name="Jaffe D.B."/>
            <person name="Alvarez P."/>
            <person name="Brockman W."/>
            <person name="Butler J."/>
            <person name="Chin C."/>
            <person name="Gnerre S."/>
            <person name="Grabherr M."/>
            <person name="Kleber M."/>
            <person name="Mauceli E."/>
            <person name="MacCallum I."/>
        </authorList>
    </citation>
    <scope>NUCLEOTIDE SEQUENCE [LARGE SCALE GENOMIC DNA]</scope>
    <source>
        <strain evidence="12">Tucson 14024-0371.13</strain>
    </source>
</reference>
<dbReference type="PRINTS" id="PR00722">
    <property type="entry name" value="CHYMOTRYPSIN"/>
</dbReference>
<comment type="similarity">
    <text evidence="1">Belongs to the peptidase S1 family.</text>
</comment>
<evidence type="ECO:0000313" key="11">
    <source>
        <dbReference type="EMBL" id="EDV44066.1"/>
    </source>
</evidence>
<dbReference type="STRING" id="7217.B3LYV0"/>
<feature type="chain" id="PRO_5002791572" description="Peptidase S1 domain-containing protein" evidence="9">
    <location>
        <begin position="18"/>
        <end position="272"/>
    </location>
</feature>
<evidence type="ECO:0000256" key="5">
    <source>
        <dbReference type="ARBA" id="ARBA00022825"/>
    </source>
</evidence>
<dbReference type="PROSITE" id="PS50240">
    <property type="entry name" value="TRYPSIN_DOM"/>
    <property type="match status" value="1"/>
</dbReference>
<dbReference type="InterPro" id="IPR001314">
    <property type="entry name" value="Peptidase_S1A"/>
</dbReference>
<evidence type="ECO:0000256" key="4">
    <source>
        <dbReference type="ARBA" id="ARBA00022801"/>
    </source>
</evidence>
<evidence type="ECO:0000259" key="10">
    <source>
        <dbReference type="PROSITE" id="PS50240"/>
    </source>
</evidence>
<keyword evidence="2 8" id="KW-0645">Protease</keyword>
<dbReference type="Pfam" id="PF00089">
    <property type="entry name" value="Trypsin"/>
    <property type="match status" value="1"/>
</dbReference>
<dbReference type="FunFam" id="2.40.10.10:FF:000025">
    <property type="entry name" value="serine proteases 1/2"/>
    <property type="match status" value="1"/>
</dbReference>
<dbReference type="PROSITE" id="PS51257">
    <property type="entry name" value="PROKAR_LIPOPROTEIN"/>
    <property type="match status" value="1"/>
</dbReference>
<keyword evidence="3 9" id="KW-0732">Signal</keyword>
<keyword evidence="5 8" id="KW-0720">Serine protease</keyword>
<dbReference type="InterPro" id="IPR009003">
    <property type="entry name" value="Peptidase_S1_PA"/>
</dbReference>
<evidence type="ECO:0000256" key="1">
    <source>
        <dbReference type="ARBA" id="ARBA00007664"/>
    </source>
</evidence>
<dbReference type="PANTHER" id="PTHR24276">
    <property type="entry name" value="POLYSERASE-RELATED"/>
    <property type="match status" value="1"/>
</dbReference>
<keyword evidence="4 8" id="KW-0378">Hydrolase</keyword>
<dbReference type="OMA" id="CARIYDT"/>
<dbReference type="EMBL" id="CH902617">
    <property type="protein sequence ID" value="EDV44066.1"/>
    <property type="molecule type" value="Genomic_DNA"/>
</dbReference>
<dbReference type="GO" id="GO:0004252">
    <property type="term" value="F:serine-type endopeptidase activity"/>
    <property type="evidence" value="ECO:0007669"/>
    <property type="project" value="InterPro"/>
</dbReference>
<dbReference type="InParanoid" id="B3LYV0"/>
<dbReference type="GeneID" id="6499017"/>
<keyword evidence="7" id="KW-1015">Disulfide bond</keyword>
<name>B3LYV0_DROAN</name>
<dbReference type="AlphaFoldDB" id="B3LYV0"/>
<dbReference type="InterPro" id="IPR001254">
    <property type="entry name" value="Trypsin_dom"/>
</dbReference>
<dbReference type="SMR" id="B3LYV0"/>
<dbReference type="SMART" id="SM00020">
    <property type="entry name" value="Tryp_SPc"/>
    <property type="match status" value="1"/>
</dbReference>
<dbReference type="HOGENOM" id="CLU_006842_7_6_1"/>
<evidence type="ECO:0000313" key="12">
    <source>
        <dbReference type="Proteomes" id="UP000007801"/>
    </source>
</evidence>
<accession>B3LYV0</accession>
<protein>
    <recommendedName>
        <fullName evidence="10">Peptidase S1 domain-containing protein</fullName>
    </recommendedName>
</protein>
<dbReference type="InterPro" id="IPR033116">
    <property type="entry name" value="TRYPSIN_SER"/>
</dbReference>
<dbReference type="PROSITE" id="PS00135">
    <property type="entry name" value="TRYPSIN_SER"/>
    <property type="match status" value="1"/>
</dbReference>
<dbReference type="KEGG" id="dan:6499017"/>
<dbReference type="SUPFAM" id="SSF50494">
    <property type="entry name" value="Trypsin-like serine proteases"/>
    <property type="match status" value="1"/>
</dbReference>
<evidence type="ECO:0000256" key="6">
    <source>
        <dbReference type="ARBA" id="ARBA00023145"/>
    </source>
</evidence>
<dbReference type="PANTHER" id="PTHR24276:SF98">
    <property type="entry name" value="FI18310P1-RELATED"/>
    <property type="match status" value="1"/>
</dbReference>
<dbReference type="OrthoDB" id="5565075at2759"/>
<dbReference type="InterPro" id="IPR043504">
    <property type="entry name" value="Peptidase_S1_PA_chymotrypsin"/>
</dbReference>
<evidence type="ECO:0000256" key="9">
    <source>
        <dbReference type="SAM" id="SignalP"/>
    </source>
</evidence>
<proteinExistence type="inferred from homology"/>
<feature type="domain" description="Peptidase S1" evidence="10">
    <location>
        <begin position="41"/>
        <end position="269"/>
    </location>
</feature>
<dbReference type="MEROPS" id="S01.B24"/>
<dbReference type="InterPro" id="IPR050430">
    <property type="entry name" value="Peptidase_S1"/>
</dbReference>
<dbReference type="Gene3D" id="2.40.10.10">
    <property type="entry name" value="Trypsin-like serine proteases"/>
    <property type="match status" value="2"/>
</dbReference>
<dbReference type="PROSITE" id="PS00134">
    <property type="entry name" value="TRYPSIN_HIS"/>
    <property type="match status" value="1"/>
</dbReference>
<dbReference type="InterPro" id="IPR018114">
    <property type="entry name" value="TRYPSIN_HIS"/>
</dbReference>
<gene>
    <name evidence="11" type="primary">Dana\GF16220</name>
    <name evidence="11" type="synonym">dana_GLEANR_17490</name>
    <name evidence="11" type="ORF">GF16220</name>
</gene>
<dbReference type="PhylomeDB" id="B3LYV0"/>